<dbReference type="Proteomes" id="UP000005801">
    <property type="component" value="Unassembled WGS sequence"/>
</dbReference>
<evidence type="ECO:0000313" key="2">
    <source>
        <dbReference type="EMBL" id="EDM80305.1"/>
    </source>
</evidence>
<evidence type="ECO:0000313" key="3">
    <source>
        <dbReference type="Proteomes" id="UP000005801"/>
    </source>
</evidence>
<dbReference type="EMBL" id="ABCS01000012">
    <property type="protein sequence ID" value="EDM80305.1"/>
    <property type="molecule type" value="Genomic_DNA"/>
</dbReference>
<name>A6G1P1_9BACT</name>
<keyword evidence="3" id="KW-1185">Reference proteome</keyword>
<dbReference type="AlphaFoldDB" id="A6G1P1"/>
<feature type="transmembrane region" description="Helical" evidence="1">
    <location>
        <begin position="6"/>
        <end position="25"/>
    </location>
</feature>
<accession>A6G1P1</accession>
<comment type="caution">
    <text evidence="2">The sequence shown here is derived from an EMBL/GenBank/DDBJ whole genome shotgun (WGS) entry which is preliminary data.</text>
</comment>
<gene>
    <name evidence="2" type="ORF">PPSIR1_36682</name>
</gene>
<organism evidence="2 3">
    <name type="scientific">Plesiocystis pacifica SIR-1</name>
    <dbReference type="NCBI Taxonomy" id="391625"/>
    <lineage>
        <taxon>Bacteria</taxon>
        <taxon>Pseudomonadati</taxon>
        <taxon>Myxococcota</taxon>
        <taxon>Polyangia</taxon>
        <taxon>Nannocystales</taxon>
        <taxon>Nannocystaceae</taxon>
        <taxon>Plesiocystis</taxon>
    </lineage>
</organism>
<sequence length="28" mass="3324">MVYIILDILDFTSAIFESLMLILFFEIL</sequence>
<keyword evidence="1" id="KW-0472">Membrane</keyword>
<reference evidence="2 3" key="1">
    <citation type="submission" date="2007-06" db="EMBL/GenBank/DDBJ databases">
        <authorList>
            <person name="Shimkets L."/>
            <person name="Ferriera S."/>
            <person name="Johnson J."/>
            <person name="Kravitz S."/>
            <person name="Beeson K."/>
            <person name="Sutton G."/>
            <person name="Rogers Y.-H."/>
            <person name="Friedman R."/>
            <person name="Frazier M."/>
            <person name="Venter J.C."/>
        </authorList>
    </citation>
    <scope>NUCLEOTIDE SEQUENCE [LARGE SCALE GENOMIC DNA]</scope>
    <source>
        <strain evidence="2 3">SIR-1</strain>
    </source>
</reference>
<protein>
    <submittedName>
        <fullName evidence="2">Uncharacterized protein</fullName>
    </submittedName>
</protein>
<proteinExistence type="predicted"/>
<keyword evidence="1" id="KW-1133">Transmembrane helix</keyword>
<evidence type="ECO:0000256" key="1">
    <source>
        <dbReference type="SAM" id="Phobius"/>
    </source>
</evidence>
<keyword evidence="1" id="KW-0812">Transmembrane</keyword>